<gene>
    <name evidence="4" type="ORF">NE237_005045</name>
</gene>
<accession>A0A9Q0KKM7</accession>
<evidence type="ECO:0000256" key="2">
    <source>
        <dbReference type="SAM" id="Phobius"/>
    </source>
</evidence>
<dbReference type="AlphaFoldDB" id="A0A9Q0KKM7"/>
<protein>
    <recommendedName>
        <fullName evidence="3">FAS1 domain-containing protein</fullName>
    </recommendedName>
</protein>
<dbReference type="InterPro" id="IPR036378">
    <property type="entry name" value="FAS1_dom_sf"/>
</dbReference>
<keyword evidence="2" id="KW-0472">Membrane</keyword>
<evidence type="ECO:0000313" key="5">
    <source>
        <dbReference type="Proteomes" id="UP001141806"/>
    </source>
</evidence>
<dbReference type="PANTHER" id="PTHR37232:SF2">
    <property type="entry name" value="FAS1 DOMAIN-CONTAINING PROTEIN"/>
    <property type="match status" value="1"/>
</dbReference>
<keyword evidence="2" id="KW-0812">Transmembrane</keyword>
<feature type="transmembrane region" description="Helical" evidence="2">
    <location>
        <begin position="12"/>
        <end position="37"/>
    </location>
</feature>
<dbReference type="InterPro" id="IPR000782">
    <property type="entry name" value="FAS1_domain"/>
</dbReference>
<dbReference type="EMBL" id="JAMYWD010000005">
    <property type="protein sequence ID" value="KAJ4971946.1"/>
    <property type="molecule type" value="Genomic_DNA"/>
</dbReference>
<dbReference type="Gene3D" id="2.30.180.10">
    <property type="entry name" value="FAS1 domain"/>
    <property type="match status" value="1"/>
</dbReference>
<keyword evidence="5" id="KW-1185">Reference proteome</keyword>
<dbReference type="Pfam" id="PF02469">
    <property type="entry name" value="Fasciclin"/>
    <property type="match status" value="1"/>
</dbReference>
<keyword evidence="2" id="KW-1133">Transmembrane helix</keyword>
<feature type="domain" description="FAS1" evidence="3">
    <location>
        <begin position="53"/>
        <end position="187"/>
    </location>
</feature>
<evidence type="ECO:0000313" key="4">
    <source>
        <dbReference type="EMBL" id="KAJ4971946.1"/>
    </source>
</evidence>
<sequence>MEFLKNLRRVCLLKCSISFVFVVVSVSCLLVVAVSVLRLPEVSWGSNALVSYGALRLRKVSEENSLGELGKMMVKMLPDDLAFTIFLPSEKAFERCVNLSAYYSLGEQSVNDTYATLTRILGFSTVSRGLPSVAMPLGKEVSLESIAGFKLYISRDSKGKLVVNRVSSYRVDLRKGEIIIHIMNGVIMDAEFEQSVQPDYGGEN</sequence>
<evidence type="ECO:0000256" key="1">
    <source>
        <dbReference type="ARBA" id="ARBA00007843"/>
    </source>
</evidence>
<proteinExistence type="inferred from homology"/>
<comment type="caution">
    <text evidence="4">The sequence shown here is derived from an EMBL/GenBank/DDBJ whole genome shotgun (WGS) entry which is preliminary data.</text>
</comment>
<dbReference type="PANTHER" id="PTHR37232">
    <property type="entry name" value="FASCICLIN DOMAIN PROTEIN"/>
    <property type="match status" value="1"/>
</dbReference>
<reference evidence="4" key="1">
    <citation type="journal article" date="2023" name="Plant J.">
        <title>The genome of the king protea, Protea cynaroides.</title>
        <authorList>
            <person name="Chang J."/>
            <person name="Duong T.A."/>
            <person name="Schoeman C."/>
            <person name="Ma X."/>
            <person name="Roodt D."/>
            <person name="Barker N."/>
            <person name="Li Z."/>
            <person name="Van de Peer Y."/>
            <person name="Mizrachi E."/>
        </authorList>
    </citation>
    <scope>NUCLEOTIDE SEQUENCE</scope>
    <source>
        <tissue evidence="4">Young leaves</tissue>
    </source>
</reference>
<name>A0A9Q0KKM7_9MAGN</name>
<dbReference type="Proteomes" id="UP001141806">
    <property type="component" value="Unassembled WGS sequence"/>
</dbReference>
<organism evidence="4 5">
    <name type="scientific">Protea cynaroides</name>
    <dbReference type="NCBI Taxonomy" id="273540"/>
    <lineage>
        <taxon>Eukaryota</taxon>
        <taxon>Viridiplantae</taxon>
        <taxon>Streptophyta</taxon>
        <taxon>Embryophyta</taxon>
        <taxon>Tracheophyta</taxon>
        <taxon>Spermatophyta</taxon>
        <taxon>Magnoliopsida</taxon>
        <taxon>Proteales</taxon>
        <taxon>Proteaceae</taxon>
        <taxon>Protea</taxon>
    </lineage>
</organism>
<dbReference type="OrthoDB" id="286301at2759"/>
<dbReference type="PROSITE" id="PS50213">
    <property type="entry name" value="FAS1"/>
    <property type="match status" value="1"/>
</dbReference>
<evidence type="ECO:0000259" key="3">
    <source>
        <dbReference type="PROSITE" id="PS50213"/>
    </source>
</evidence>
<comment type="similarity">
    <text evidence="1">Belongs to the fasciclin-like AGP family.</text>
</comment>
<dbReference type="PROSITE" id="PS51257">
    <property type="entry name" value="PROKAR_LIPOPROTEIN"/>
    <property type="match status" value="1"/>
</dbReference>
<dbReference type="SUPFAM" id="SSF82153">
    <property type="entry name" value="FAS1 domain"/>
    <property type="match status" value="1"/>
</dbReference>